<dbReference type="Proteomes" id="UP000441772">
    <property type="component" value="Unassembled WGS sequence"/>
</dbReference>
<evidence type="ECO:0000313" key="10">
    <source>
        <dbReference type="Proteomes" id="UP000441772"/>
    </source>
</evidence>
<feature type="transmembrane region" description="Helical" evidence="6">
    <location>
        <begin position="589"/>
        <end position="609"/>
    </location>
</feature>
<comment type="subcellular location">
    <subcellularLocation>
        <location evidence="1">Membrane</location>
        <topology evidence="1">Multi-pass membrane protein</topology>
    </subcellularLocation>
</comment>
<dbReference type="InterPro" id="IPR017500">
    <property type="entry name" value="Phage_infect_YhgE_N"/>
</dbReference>
<evidence type="ECO:0000256" key="5">
    <source>
        <dbReference type="SAM" id="MobiDB-lite"/>
    </source>
</evidence>
<comment type="caution">
    <text evidence="9">The sequence shown here is derived from an EMBL/GenBank/DDBJ whole genome shotgun (WGS) entry which is preliminary data.</text>
</comment>
<feature type="transmembrane region" description="Helical" evidence="6">
    <location>
        <begin position="21"/>
        <end position="44"/>
    </location>
</feature>
<feature type="transmembrane region" description="Helical" evidence="6">
    <location>
        <begin position="560"/>
        <end position="583"/>
    </location>
</feature>
<feature type="transmembrane region" description="Helical" evidence="6">
    <location>
        <begin position="616"/>
        <end position="638"/>
    </location>
</feature>
<dbReference type="NCBIfam" id="TIGR03062">
    <property type="entry name" value="pip_yhgE_Cterm"/>
    <property type="match status" value="1"/>
</dbReference>
<feature type="domain" description="ABC-2 type transporter transmembrane" evidence="8">
    <location>
        <begin position="22"/>
        <end position="163"/>
    </location>
</feature>
<reference evidence="9 10" key="1">
    <citation type="submission" date="2019-09" db="EMBL/GenBank/DDBJ databases">
        <title>Characterization of the phylogenetic diversity of two novel species belonging to the genus Bifidobacterium: Bifidobacterium cebidarum sp. nov. and Bifidobacterium leontopitheci sp. nov.</title>
        <authorList>
            <person name="Lugli G.A."/>
            <person name="Duranti S."/>
            <person name="Milani C."/>
            <person name="Turroni F."/>
            <person name="Ventura M."/>
        </authorList>
    </citation>
    <scope>NUCLEOTIDE SEQUENCE [LARGE SCALE GENOMIC DNA]</scope>
    <source>
        <strain evidence="9 10">LMG 31471</strain>
    </source>
</reference>
<evidence type="ECO:0000259" key="8">
    <source>
        <dbReference type="Pfam" id="PF12698"/>
    </source>
</evidence>
<evidence type="ECO:0000259" key="7">
    <source>
        <dbReference type="Pfam" id="PF01061"/>
    </source>
</evidence>
<dbReference type="RefSeq" id="WP_152234222.1">
    <property type="nucleotide sequence ID" value="NZ_JBHSKZ010000009.1"/>
</dbReference>
<dbReference type="GO" id="GO:0140359">
    <property type="term" value="F:ABC-type transporter activity"/>
    <property type="evidence" value="ECO:0007669"/>
    <property type="project" value="InterPro"/>
</dbReference>
<feature type="domain" description="ABC-2 type transporter transmembrane" evidence="7">
    <location>
        <begin position="536"/>
        <end position="664"/>
    </location>
</feature>
<dbReference type="NCBIfam" id="TIGR03061">
    <property type="entry name" value="pip_yhgE_Nterm"/>
    <property type="match status" value="1"/>
</dbReference>
<feature type="transmembrane region" description="Helical" evidence="6">
    <location>
        <begin position="763"/>
        <end position="781"/>
    </location>
</feature>
<evidence type="ECO:0000256" key="6">
    <source>
        <dbReference type="SAM" id="Phobius"/>
    </source>
</evidence>
<sequence length="862" mass="92239">MKNVLRIVRRDILRLLRVPTAWVIMVGLIMIPPMYAWFNIIGFWNPYGNTGNITIDIANEDRGASNATLGDLKLGDQIVDQLKANDQLGWRFVTSAKALSDVQSGRSYAAIVIPKDFSESLAGVVTDSGKRPQLKYYVNEKINAVSPKITDTGASTLDSQINSTFVSTVSEVLSGMVNTIGDQINAKADAATAKAIAELESTDAKITKIRSSITDLTTSLQAVPRKTAQTRRSVAQAQSLARQASATLNGISSLTGDTRTALTGFAGTSSAAFDRGSNLLSQVSAKANTSIAAVTGSLSSANGTVAGTLATLNQLNKDTQEVIDLLNRLPVPPTSLIEKLTKQNSDIAASIDRMTTLNRHTGDTIDAMSKTADSANTATQQSLAAAGKARDTLASASLPQLDAGVDSLTDTAGTVSSGLSSQSTLTTQIGTMLDQIDSAVASTVSVLRQTDKGLASLEPRLETLSTDLATLSSSNVLSDLLGTDGKLDVASISNFMMSPTVLDTKTLYPVGTYGSGMAPLFACLSLWVGAFAFVVIVKLEVDDEDLPFTPTAGERYCGRFLLLSLLSVLQGVVVPAGNLIIGVQTANPFMYVLTGVACALTFLCIIYALSSLFMHVGKALCVLLIIVQIPGGSGVYPIEMMPRFFRVLYPLFPFRYAINAFRETIGGFYGLTWLKDVGILALFAVVFFTVGLAARPLMANLNRLFARQIAESDMIVGEPVHLPGDGFRVSQMIRALADRDEYRAEINRRAQAFALRYPRLRRGALVTGIVVPAVLVTVFALTPGVKLVALATWIVWILLILGFLMVIELMRDSFERQAALGTLSDESIRAMLYERKGRGGRRERGDSDTKPATAARKEGHTA</sequence>
<dbReference type="AlphaFoldDB" id="A0A6I1GMQ1"/>
<dbReference type="GO" id="GO:0016020">
    <property type="term" value="C:membrane"/>
    <property type="evidence" value="ECO:0007669"/>
    <property type="project" value="UniProtKB-SubCell"/>
</dbReference>
<name>A0A6I1GMQ1_9BIFI</name>
<accession>A0A6I1GMQ1</accession>
<keyword evidence="4 6" id="KW-0472">Membrane</keyword>
<feature type="transmembrane region" description="Helical" evidence="6">
    <location>
        <begin position="517"/>
        <end position="539"/>
    </location>
</feature>
<evidence type="ECO:0000313" key="9">
    <source>
        <dbReference type="EMBL" id="KAB7790617.1"/>
    </source>
</evidence>
<gene>
    <name evidence="9" type="ORF">F7D09_0870</name>
</gene>
<feature type="transmembrane region" description="Helical" evidence="6">
    <location>
        <begin position="677"/>
        <end position="698"/>
    </location>
</feature>
<dbReference type="Gene3D" id="3.40.1710.10">
    <property type="entry name" value="abc type-2 transporter like domain"/>
    <property type="match status" value="1"/>
</dbReference>
<evidence type="ECO:0000256" key="1">
    <source>
        <dbReference type="ARBA" id="ARBA00004141"/>
    </source>
</evidence>
<dbReference type="PANTHER" id="PTHR43077">
    <property type="entry name" value="TRANSPORT PERMEASE YVFS-RELATED"/>
    <property type="match status" value="1"/>
</dbReference>
<organism evidence="9 10">
    <name type="scientific">Bifidobacterium leontopitheci</name>
    <dbReference type="NCBI Taxonomy" id="2650774"/>
    <lineage>
        <taxon>Bacteria</taxon>
        <taxon>Bacillati</taxon>
        <taxon>Actinomycetota</taxon>
        <taxon>Actinomycetes</taxon>
        <taxon>Bifidobacteriales</taxon>
        <taxon>Bifidobacteriaceae</taxon>
        <taxon>Bifidobacterium</taxon>
    </lineage>
</organism>
<dbReference type="Pfam" id="PF01061">
    <property type="entry name" value="ABC2_membrane"/>
    <property type="match status" value="1"/>
</dbReference>
<keyword evidence="10" id="KW-1185">Reference proteome</keyword>
<evidence type="ECO:0000256" key="4">
    <source>
        <dbReference type="ARBA" id="ARBA00023136"/>
    </source>
</evidence>
<dbReference type="InterPro" id="IPR017501">
    <property type="entry name" value="Phage_infect_YhgE_C"/>
</dbReference>
<dbReference type="PANTHER" id="PTHR43077:SF10">
    <property type="entry name" value="TRANSPORT PERMEASE PROTEIN"/>
    <property type="match status" value="1"/>
</dbReference>
<evidence type="ECO:0000256" key="3">
    <source>
        <dbReference type="ARBA" id="ARBA00022989"/>
    </source>
</evidence>
<feature type="region of interest" description="Disordered" evidence="5">
    <location>
        <begin position="834"/>
        <end position="862"/>
    </location>
</feature>
<dbReference type="InterPro" id="IPR013525">
    <property type="entry name" value="ABC2_TM"/>
</dbReference>
<protein>
    <submittedName>
        <fullName evidence="9">ABC-2 family transporter protein</fullName>
    </submittedName>
</protein>
<feature type="transmembrane region" description="Helical" evidence="6">
    <location>
        <begin position="787"/>
        <end position="807"/>
    </location>
</feature>
<keyword evidence="3 6" id="KW-1133">Transmembrane helix</keyword>
<evidence type="ECO:0000256" key="2">
    <source>
        <dbReference type="ARBA" id="ARBA00022692"/>
    </source>
</evidence>
<keyword evidence="2 6" id="KW-0812">Transmembrane</keyword>
<proteinExistence type="predicted"/>
<dbReference type="Pfam" id="PF12698">
    <property type="entry name" value="ABC2_membrane_3"/>
    <property type="match status" value="1"/>
</dbReference>
<dbReference type="InterPro" id="IPR051328">
    <property type="entry name" value="T7SS_ABC-Transporter"/>
</dbReference>
<dbReference type="EMBL" id="WBVT01000009">
    <property type="protein sequence ID" value="KAB7790617.1"/>
    <property type="molecule type" value="Genomic_DNA"/>
</dbReference>